<proteinExistence type="predicted"/>
<dbReference type="GO" id="GO:0071555">
    <property type="term" value="P:cell wall organization"/>
    <property type="evidence" value="ECO:0007669"/>
    <property type="project" value="InterPro"/>
</dbReference>
<dbReference type="GO" id="GO:0000155">
    <property type="term" value="F:phosphorelay sensor kinase activity"/>
    <property type="evidence" value="ECO:0007669"/>
    <property type="project" value="InterPro"/>
</dbReference>
<accession>A0A2H0KPS6</accession>
<keyword evidence="2" id="KW-1003">Cell membrane</keyword>
<dbReference type="EMBL" id="PCVN01000093">
    <property type="protein sequence ID" value="PIQ74162.1"/>
    <property type="molecule type" value="Genomic_DNA"/>
</dbReference>
<reference evidence="9 10" key="1">
    <citation type="submission" date="2017-09" db="EMBL/GenBank/DDBJ databases">
        <title>Depth-based differentiation of microbial function through sediment-hosted aquifers and enrichment of novel symbionts in the deep terrestrial subsurface.</title>
        <authorList>
            <person name="Probst A.J."/>
            <person name="Ladd B."/>
            <person name="Jarett J.K."/>
            <person name="Geller-Mcgrath D.E."/>
            <person name="Sieber C.M."/>
            <person name="Emerson J.B."/>
            <person name="Anantharaman K."/>
            <person name="Thomas B.C."/>
            <person name="Malmstrom R."/>
            <person name="Stieglmeier M."/>
            <person name="Klingl A."/>
            <person name="Woyke T."/>
            <person name="Ryan C.M."/>
            <person name="Banfield J.F."/>
        </authorList>
    </citation>
    <scope>NUCLEOTIDE SEQUENCE [LARGE SCALE GENOMIC DNA]</scope>
    <source>
        <strain evidence="9">CG11_big_fil_rev_8_21_14_0_20_44_10</strain>
    </source>
</reference>
<organism evidence="9 10">
    <name type="scientific">Candidatus Portnoybacteria bacterium CG11_big_fil_rev_8_21_14_0_20_44_10</name>
    <dbReference type="NCBI Taxonomy" id="1974818"/>
    <lineage>
        <taxon>Bacteria</taxon>
        <taxon>Candidatus Portnoyibacteriota</taxon>
    </lineage>
</organism>
<keyword evidence="5 7" id="KW-0472">Membrane</keyword>
<feature type="domain" description="Signal transduction histidine kinase 5TM receptor LytS transmembrane region" evidence="8">
    <location>
        <begin position="37"/>
        <end position="220"/>
    </location>
</feature>
<gene>
    <name evidence="9" type="ORF">COV85_03610</name>
</gene>
<keyword evidence="4 7" id="KW-1133">Transmembrane helix</keyword>
<dbReference type="GO" id="GO:0005886">
    <property type="term" value="C:plasma membrane"/>
    <property type="evidence" value="ECO:0007669"/>
    <property type="project" value="UniProtKB-SubCell"/>
</dbReference>
<feature type="transmembrane region" description="Helical" evidence="7">
    <location>
        <begin position="157"/>
        <end position="179"/>
    </location>
</feature>
<evidence type="ECO:0000256" key="2">
    <source>
        <dbReference type="ARBA" id="ARBA00022475"/>
    </source>
</evidence>
<evidence type="ECO:0000256" key="5">
    <source>
        <dbReference type="ARBA" id="ARBA00023136"/>
    </source>
</evidence>
<dbReference type="Proteomes" id="UP000231550">
    <property type="component" value="Unassembled WGS sequence"/>
</dbReference>
<dbReference type="Pfam" id="PF07694">
    <property type="entry name" value="5TM-5TMR_LYT"/>
    <property type="match status" value="1"/>
</dbReference>
<feature type="transmembrane region" description="Helical" evidence="7">
    <location>
        <begin position="12"/>
        <end position="31"/>
    </location>
</feature>
<evidence type="ECO:0000313" key="9">
    <source>
        <dbReference type="EMBL" id="PIQ74162.1"/>
    </source>
</evidence>
<dbReference type="InterPro" id="IPR011620">
    <property type="entry name" value="Sig_transdc_His_kinase_LytS_TM"/>
</dbReference>
<feature type="coiled-coil region" evidence="6">
    <location>
        <begin position="220"/>
        <end position="247"/>
    </location>
</feature>
<feature type="transmembrane region" description="Helical" evidence="7">
    <location>
        <begin position="199"/>
        <end position="218"/>
    </location>
</feature>
<evidence type="ECO:0000256" key="1">
    <source>
        <dbReference type="ARBA" id="ARBA00004651"/>
    </source>
</evidence>
<comment type="caution">
    <text evidence="9">The sequence shown here is derived from an EMBL/GenBank/DDBJ whole genome shotgun (WGS) entry which is preliminary data.</text>
</comment>
<keyword evidence="3 7" id="KW-0812">Transmembrane</keyword>
<sequence length="248" mass="27212">MKFPIFSELISTSRYLVAFVSLVVTALYLLSLSERVRAFIYKQSYTKKEKAGLILFFGVLGILASEFGLKLFGIIFNFRDCIAIFAGILGGPVVGIGAGLISGLYRMTGVIWTGFTGTIGFWSAIGCGVATVGAGFVGAWLSKYRKINIKTITNKEVLLVVLITAFWEVIHLEVIVPLISPLYTTKTISGIAILFAQQLLIPMVIANALGILLFLLIAKDIALKREAELALKELRKAEEEIKEIEEKK</sequence>
<evidence type="ECO:0000313" key="10">
    <source>
        <dbReference type="Proteomes" id="UP000231550"/>
    </source>
</evidence>
<evidence type="ECO:0000256" key="4">
    <source>
        <dbReference type="ARBA" id="ARBA00022989"/>
    </source>
</evidence>
<keyword evidence="6" id="KW-0175">Coiled coil</keyword>
<comment type="subcellular location">
    <subcellularLocation>
        <location evidence="1">Cell membrane</location>
        <topology evidence="1">Multi-pass membrane protein</topology>
    </subcellularLocation>
</comment>
<evidence type="ECO:0000256" key="3">
    <source>
        <dbReference type="ARBA" id="ARBA00022692"/>
    </source>
</evidence>
<name>A0A2H0KPS6_9BACT</name>
<feature type="transmembrane region" description="Helical" evidence="7">
    <location>
        <begin position="111"/>
        <end position="137"/>
    </location>
</feature>
<feature type="transmembrane region" description="Helical" evidence="7">
    <location>
        <begin position="51"/>
        <end position="69"/>
    </location>
</feature>
<evidence type="ECO:0000259" key="8">
    <source>
        <dbReference type="Pfam" id="PF07694"/>
    </source>
</evidence>
<protein>
    <recommendedName>
        <fullName evidence="8">Signal transduction histidine kinase 5TM receptor LytS transmembrane region domain-containing protein</fullName>
    </recommendedName>
</protein>
<dbReference type="AlphaFoldDB" id="A0A2H0KPS6"/>
<evidence type="ECO:0000256" key="6">
    <source>
        <dbReference type="SAM" id="Coils"/>
    </source>
</evidence>
<evidence type="ECO:0000256" key="7">
    <source>
        <dbReference type="SAM" id="Phobius"/>
    </source>
</evidence>
<feature type="transmembrane region" description="Helical" evidence="7">
    <location>
        <begin position="81"/>
        <end position="105"/>
    </location>
</feature>